<feature type="transmembrane region" description="Helical" evidence="1">
    <location>
        <begin position="308"/>
        <end position="336"/>
    </location>
</feature>
<reference evidence="2 3" key="1">
    <citation type="journal article" date="2018" name="Nat. Biotechnol.">
        <title>A standardized bacterial taxonomy based on genome phylogeny substantially revises the tree of life.</title>
        <authorList>
            <person name="Parks D.H."/>
            <person name="Chuvochina M."/>
            <person name="Waite D.W."/>
            <person name="Rinke C."/>
            <person name="Skarshewski A."/>
            <person name="Chaumeil P.A."/>
            <person name="Hugenholtz P."/>
        </authorList>
    </citation>
    <scope>NUCLEOTIDE SEQUENCE [LARGE SCALE GENOMIC DNA]</scope>
    <source>
        <strain evidence="2">UBA9360</strain>
    </source>
</reference>
<feature type="transmembrane region" description="Helical" evidence="1">
    <location>
        <begin position="112"/>
        <end position="134"/>
    </location>
</feature>
<gene>
    <name evidence="2" type="ORF">DCR58_09425</name>
</gene>
<dbReference type="STRING" id="314276.OS145_12186"/>
<organism evidence="2 3">
    <name type="scientific">Idiomarina baltica</name>
    <dbReference type="NCBI Taxonomy" id="190892"/>
    <lineage>
        <taxon>Bacteria</taxon>
        <taxon>Pseudomonadati</taxon>
        <taxon>Pseudomonadota</taxon>
        <taxon>Gammaproteobacteria</taxon>
        <taxon>Alteromonadales</taxon>
        <taxon>Idiomarinaceae</taxon>
        <taxon>Idiomarina</taxon>
    </lineage>
</organism>
<protein>
    <recommendedName>
        <fullName evidence="4">Type II secretion system protein GspF domain-containing protein</fullName>
    </recommendedName>
</protein>
<evidence type="ECO:0000313" key="3">
    <source>
        <dbReference type="Proteomes" id="UP000262878"/>
    </source>
</evidence>
<name>A0A348WR25_9GAMM</name>
<dbReference type="Proteomes" id="UP000262878">
    <property type="component" value="Unassembled WGS sequence"/>
</dbReference>
<evidence type="ECO:0000313" key="2">
    <source>
        <dbReference type="EMBL" id="HAR56987.1"/>
    </source>
</evidence>
<evidence type="ECO:0008006" key="4">
    <source>
        <dbReference type="Google" id="ProtNLM"/>
    </source>
</evidence>
<comment type="caution">
    <text evidence="2">The sequence shown here is derived from an EMBL/GenBank/DDBJ whole genome shotgun (WGS) entry which is preliminary data.</text>
</comment>
<accession>A0A348WR25</accession>
<keyword evidence="1" id="KW-0812">Transmembrane</keyword>
<keyword evidence="1" id="KW-1133">Transmembrane helix</keyword>
<dbReference type="EMBL" id="DMUP01000225">
    <property type="protein sequence ID" value="HAR56987.1"/>
    <property type="molecule type" value="Genomic_DNA"/>
</dbReference>
<keyword evidence="1" id="KW-0472">Membrane</keyword>
<evidence type="ECO:0000256" key="1">
    <source>
        <dbReference type="SAM" id="Phobius"/>
    </source>
</evidence>
<dbReference type="AlphaFoldDB" id="A0A348WR25"/>
<proteinExistence type="predicted"/>
<feature type="transmembrane region" description="Helical" evidence="1">
    <location>
        <begin position="154"/>
        <end position="178"/>
    </location>
</feature>
<sequence length="339" mass="39214">MNKIGRQRQWQWVEDYCIWLEDGSGPQEAAEAMRTQAAYFKLRAEQKLAERLQAGLRRGQTIGHALKGELKPDLLELFIIGQQYNCLTPLLNDYRDIVVELQRLRWAFYRQLAYPISVLFTVLLAYAYAATHYLPRLLSYSQSRSSEAVVEWVINIGNIIASGWWWLLGLLTCLVMAWRWLAHNWVGRQRLQAERYGLFAQFRAINALWLTRLVAVLMHHHVALDTIFAVLIRVASPYAGWHLKRMQQRLAQGRVSLATVLDTGLLLPRQLFRISHRQQFNGQREALVSVAQRSYVDIQRSIAYQQRVWIVLCYLLITALILMLLSAVGSTMMAVMTSI</sequence>